<keyword evidence="2 4" id="KW-0547">Nucleotide-binding</keyword>
<evidence type="ECO:0000313" key="7">
    <source>
        <dbReference type="Proteomes" id="UP000189004"/>
    </source>
</evidence>
<dbReference type="GO" id="GO:0016874">
    <property type="term" value="F:ligase activity"/>
    <property type="evidence" value="ECO:0007669"/>
    <property type="project" value="UniProtKB-KW"/>
</dbReference>
<dbReference type="Gene3D" id="3.30.470.20">
    <property type="entry name" value="ATP-grasp fold, B domain"/>
    <property type="match status" value="1"/>
</dbReference>
<evidence type="ECO:0000256" key="1">
    <source>
        <dbReference type="ARBA" id="ARBA00022598"/>
    </source>
</evidence>
<feature type="domain" description="ATP-grasp" evidence="5">
    <location>
        <begin position="121"/>
        <end position="319"/>
    </location>
</feature>
<dbReference type="Pfam" id="PF13535">
    <property type="entry name" value="ATP-grasp_4"/>
    <property type="match status" value="1"/>
</dbReference>
<dbReference type="AlphaFoldDB" id="A0A1V3BYX5"/>
<dbReference type="SUPFAM" id="SSF56059">
    <property type="entry name" value="Glutathione synthetase ATP-binding domain-like"/>
    <property type="match status" value="1"/>
</dbReference>
<sequence length="422" mass="44953">MSGAAERPEGRPVLLLVGVVFEHYRGYLLRSVAEVADVWLLAENETTWEDEHLLGHTVVDTSDPEALLAAALDVAARRPVRGVLCWDELKMENSARVAAELGLPGASPDVIDRCRDKHRTRTALAAAGVPQPSSVLVLSAEHAVREATRIGFPVVVKPRALGASLGVVRAGSAREVESAYAHARAAHVPIARYYDAGVLVEQCVEGPEISVDSACGDGHLHPLFVARKQSGFAPYFEEIGHVVDGSDPLLSDPRLLDTLLRAHRALGFTVGMTHTELRLGPGGWQVIEVNCRLGGDLIPLLGRAATGIDAAKVAASIALGRRPAPAVTRRRVAGVRFLYPDRALTVDRVEINRSALPASVVTATATAECGDRVAPPPEGHVWGRYGLAVVVEDSGRACLDALRAAGPAFELHVRKEAPDRVG</sequence>
<comment type="caution">
    <text evidence="6">The sequence shown here is derived from an EMBL/GenBank/DDBJ whole genome shotgun (WGS) entry which is preliminary data.</text>
</comment>
<dbReference type="STRING" id="501010.NOSIN_05550"/>
<evidence type="ECO:0000256" key="3">
    <source>
        <dbReference type="ARBA" id="ARBA00022840"/>
    </source>
</evidence>
<proteinExistence type="predicted"/>
<dbReference type="InterPro" id="IPR011761">
    <property type="entry name" value="ATP-grasp"/>
</dbReference>
<dbReference type="PANTHER" id="PTHR43585">
    <property type="entry name" value="FUMIPYRROLE BIOSYNTHESIS PROTEIN C"/>
    <property type="match status" value="1"/>
</dbReference>
<evidence type="ECO:0000259" key="5">
    <source>
        <dbReference type="PROSITE" id="PS50975"/>
    </source>
</evidence>
<evidence type="ECO:0000256" key="2">
    <source>
        <dbReference type="ARBA" id="ARBA00022741"/>
    </source>
</evidence>
<dbReference type="PANTHER" id="PTHR43585:SF2">
    <property type="entry name" value="ATP-GRASP ENZYME FSQD"/>
    <property type="match status" value="1"/>
</dbReference>
<dbReference type="EMBL" id="MCOK01000001">
    <property type="protein sequence ID" value="OOC53340.1"/>
    <property type="molecule type" value="Genomic_DNA"/>
</dbReference>
<reference evidence="7" key="1">
    <citation type="submission" date="2016-08" db="EMBL/GenBank/DDBJ databases">
        <authorList>
            <person name="Tokovenko B."/>
            <person name="Kalinowski J."/>
        </authorList>
    </citation>
    <scope>NUCLEOTIDE SEQUENCE [LARGE SCALE GENOMIC DNA]</scope>
    <source>
        <strain evidence="7">UTMC102</strain>
    </source>
</reference>
<dbReference type="InterPro" id="IPR052032">
    <property type="entry name" value="ATP-dep_AA_Ligase"/>
</dbReference>
<protein>
    <recommendedName>
        <fullName evidence="5">ATP-grasp domain-containing protein</fullName>
    </recommendedName>
</protein>
<dbReference type="RefSeq" id="WP_077689710.1">
    <property type="nucleotide sequence ID" value="NZ_MCOK01000001.1"/>
</dbReference>
<keyword evidence="1" id="KW-0436">Ligase</keyword>
<evidence type="ECO:0000256" key="4">
    <source>
        <dbReference type="PROSITE-ProRule" id="PRU00409"/>
    </source>
</evidence>
<keyword evidence="3 4" id="KW-0067">ATP-binding</keyword>
<name>A0A1V3BYX5_9ACTN</name>
<keyword evidence="7" id="KW-1185">Reference proteome</keyword>
<dbReference type="OrthoDB" id="24041at2"/>
<dbReference type="GO" id="GO:0005524">
    <property type="term" value="F:ATP binding"/>
    <property type="evidence" value="ECO:0007669"/>
    <property type="project" value="UniProtKB-UniRule"/>
</dbReference>
<gene>
    <name evidence="6" type="ORF">NOSIN_05550</name>
</gene>
<organism evidence="6 7">
    <name type="scientific">Nocardiopsis sinuspersici</name>
    <dbReference type="NCBI Taxonomy" id="501010"/>
    <lineage>
        <taxon>Bacteria</taxon>
        <taxon>Bacillati</taxon>
        <taxon>Actinomycetota</taxon>
        <taxon>Actinomycetes</taxon>
        <taxon>Streptosporangiales</taxon>
        <taxon>Nocardiopsidaceae</taxon>
        <taxon>Nocardiopsis</taxon>
    </lineage>
</organism>
<dbReference type="Gene3D" id="3.40.50.20">
    <property type="match status" value="1"/>
</dbReference>
<accession>A0A1V3BYX5</accession>
<evidence type="ECO:0000313" key="6">
    <source>
        <dbReference type="EMBL" id="OOC53340.1"/>
    </source>
</evidence>
<dbReference type="Proteomes" id="UP000189004">
    <property type="component" value="Unassembled WGS sequence"/>
</dbReference>
<dbReference type="GO" id="GO:0046872">
    <property type="term" value="F:metal ion binding"/>
    <property type="evidence" value="ECO:0007669"/>
    <property type="project" value="InterPro"/>
</dbReference>
<dbReference type="PROSITE" id="PS50975">
    <property type="entry name" value="ATP_GRASP"/>
    <property type="match status" value="1"/>
</dbReference>